<evidence type="ECO:0000259" key="6">
    <source>
        <dbReference type="PROSITE" id="PS50843"/>
    </source>
</evidence>
<dbReference type="Pfam" id="PF01357">
    <property type="entry name" value="Expansin_C"/>
    <property type="match status" value="1"/>
</dbReference>
<dbReference type="SMART" id="SM00837">
    <property type="entry name" value="DPBB_1"/>
    <property type="match status" value="1"/>
</dbReference>
<comment type="subcellular location">
    <subcellularLocation>
        <location evidence="1">Secreted</location>
    </subcellularLocation>
</comment>
<accession>A0ABD1GG21</accession>
<dbReference type="InterPro" id="IPR005795">
    <property type="entry name" value="LolPI"/>
</dbReference>
<feature type="chain" id="PRO_5044891335" evidence="4">
    <location>
        <begin position="28"/>
        <end position="267"/>
    </location>
</feature>
<name>A0ABD1GG21_SALDI</name>
<evidence type="ECO:0000313" key="7">
    <source>
        <dbReference type="EMBL" id="KAL1543066.1"/>
    </source>
</evidence>
<dbReference type="InterPro" id="IPR009009">
    <property type="entry name" value="RlpA-like_DPBB"/>
</dbReference>
<dbReference type="InterPro" id="IPR007112">
    <property type="entry name" value="Expansin/allergen_DPBB_dom"/>
</dbReference>
<evidence type="ECO:0000256" key="1">
    <source>
        <dbReference type="ARBA" id="ARBA00004613"/>
    </source>
</evidence>
<keyword evidence="8" id="KW-1185">Reference proteome</keyword>
<feature type="domain" description="Expansin-like EG45" evidence="5">
    <location>
        <begin position="60"/>
        <end position="169"/>
    </location>
</feature>
<keyword evidence="2" id="KW-0964">Secreted</keyword>
<dbReference type="Pfam" id="PF03330">
    <property type="entry name" value="DPBB_1"/>
    <property type="match status" value="1"/>
</dbReference>
<dbReference type="PROSITE" id="PS50843">
    <property type="entry name" value="EXPANSIN_CBD"/>
    <property type="match status" value="1"/>
</dbReference>
<dbReference type="SUPFAM" id="SSF49590">
    <property type="entry name" value="PHL pollen allergen"/>
    <property type="match status" value="1"/>
</dbReference>
<dbReference type="AlphaFoldDB" id="A0ABD1GG21"/>
<dbReference type="PANTHER" id="PTHR31692:SF56">
    <property type="entry name" value="EXPANSIN-B2-RELATED"/>
    <property type="match status" value="1"/>
</dbReference>
<gene>
    <name evidence="7" type="ORF">AAHA92_20082</name>
</gene>
<organism evidence="7 8">
    <name type="scientific">Salvia divinorum</name>
    <name type="common">Maria pastora</name>
    <name type="synonym">Diviner's sage</name>
    <dbReference type="NCBI Taxonomy" id="28513"/>
    <lineage>
        <taxon>Eukaryota</taxon>
        <taxon>Viridiplantae</taxon>
        <taxon>Streptophyta</taxon>
        <taxon>Embryophyta</taxon>
        <taxon>Tracheophyta</taxon>
        <taxon>Spermatophyta</taxon>
        <taxon>Magnoliopsida</taxon>
        <taxon>eudicotyledons</taxon>
        <taxon>Gunneridae</taxon>
        <taxon>Pentapetalae</taxon>
        <taxon>asterids</taxon>
        <taxon>lamiids</taxon>
        <taxon>Lamiales</taxon>
        <taxon>Lamiaceae</taxon>
        <taxon>Nepetoideae</taxon>
        <taxon>Mentheae</taxon>
        <taxon>Salviinae</taxon>
        <taxon>Salvia</taxon>
        <taxon>Salvia subgen. Calosphace</taxon>
    </lineage>
</organism>
<dbReference type="InterPro" id="IPR007117">
    <property type="entry name" value="Expansin_CBD"/>
</dbReference>
<dbReference type="Proteomes" id="UP001567538">
    <property type="component" value="Unassembled WGS sequence"/>
</dbReference>
<evidence type="ECO:0000256" key="2">
    <source>
        <dbReference type="ARBA" id="ARBA00022525"/>
    </source>
</evidence>
<dbReference type="PRINTS" id="PR01225">
    <property type="entry name" value="EXPANSNFAMLY"/>
</dbReference>
<feature type="domain" description="Expansin-like CBD" evidence="6">
    <location>
        <begin position="181"/>
        <end position="262"/>
    </location>
</feature>
<dbReference type="Gene3D" id="2.60.40.760">
    <property type="entry name" value="Expansin, cellulose-binding-like domain"/>
    <property type="match status" value="1"/>
</dbReference>
<evidence type="ECO:0000313" key="8">
    <source>
        <dbReference type="Proteomes" id="UP001567538"/>
    </source>
</evidence>
<protein>
    <submittedName>
        <fullName evidence="7">Expansin-B4-like</fullName>
    </submittedName>
</protein>
<dbReference type="InterPro" id="IPR007118">
    <property type="entry name" value="Expan_Lol_pI"/>
</dbReference>
<comment type="caution">
    <text evidence="7">The sequence shown here is derived from an EMBL/GenBank/DDBJ whole genome shotgun (WGS) entry which is preliminary data.</text>
</comment>
<evidence type="ECO:0000256" key="3">
    <source>
        <dbReference type="RuleBase" id="RU003460"/>
    </source>
</evidence>
<dbReference type="CDD" id="cd22275">
    <property type="entry name" value="DPBB_EXPB_N"/>
    <property type="match status" value="1"/>
</dbReference>
<dbReference type="EMBL" id="JBEAFC010000008">
    <property type="protein sequence ID" value="KAL1543066.1"/>
    <property type="molecule type" value="Genomic_DNA"/>
</dbReference>
<keyword evidence="4" id="KW-0732">Signal</keyword>
<dbReference type="Gene3D" id="2.40.40.10">
    <property type="entry name" value="RlpA-like domain"/>
    <property type="match status" value="1"/>
</dbReference>
<dbReference type="PRINTS" id="PR00829">
    <property type="entry name" value="LOLP1ALLERGN"/>
</dbReference>
<dbReference type="PROSITE" id="PS50842">
    <property type="entry name" value="EXPANSIN_EG45"/>
    <property type="match status" value="1"/>
</dbReference>
<dbReference type="InterPro" id="IPR036749">
    <property type="entry name" value="Expansin_CBD_sf"/>
</dbReference>
<dbReference type="SUPFAM" id="SSF50685">
    <property type="entry name" value="Barwin-like endoglucanases"/>
    <property type="match status" value="1"/>
</dbReference>
<dbReference type="GO" id="GO:0005576">
    <property type="term" value="C:extracellular region"/>
    <property type="evidence" value="ECO:0007669"/>
    <property type="project" value="UniProtKB-SubCell"/>
</dbReference>
<feature type="signal peptide" evidence="4">
    <location>
        <begin position="1"/>
        <end position="27"/>
    </location>
</feature>
<dbReference type="InterPro" id="IPR036908">
    <property type="entry name" value="RlpA-like_sf"/>
</dbReference>
<sequence>MSIFINNSRFINILLLILFVSNDSCLCMHSTVNVTATLNEGGFSPAVATWYGSPTGAGSGGACGLQNDVINAPYNGMISAGNGNLFRSGAGCGTCYMVKCIDNPACSGSPIHVTITDECPGLCNNEPFHFDLSGKAFGSLAKPGHEYQLRNAGRINIQYTRVRCHYRAHIAVKIDSGSNPYYLAMAVENVNGDGEIERIEILGEGLKSWGAMQRSWGETWKFNVPGGTSGPFSIRFTDRSSNSVVANELIPRNWIPGKTYYSRINFR</sequence>
<reference evidence="7 8" key="1">
    <citation type="submission" date="2024-06" db="EMBL/GenBank/DDBJ databases">
        <title>A chromosome level genome sequence of Diviner's sage (Salvia divinorum).</title>
        <authorList>
            <person name="Ford S.A."/>
            <person name="Ro D.-K."/>
            <person name="Ness R.W."/>
            <person name="Phillips M.A."/>
        </authorList>
    </citation>
    <scope>NUCLEOTIDE SEQUENCE [LARGE SCALE GENOMIC DNA]</scope>
    <source>
        <strain evidence="7">SAF-2024a</strain>
        <tissue evidence="7">Leaf</tissue>
    </source>
</reference>
<evidence type="ECO:0000256" key="4">
    <source>
        <dbReference type="SAM" id="SignalP"/>
    </source>
</evidence>
<proteinExistence type="inferred from homology"/>
<comment type="similarity">
    <text evidence="3">Belongs to the expansin family.</text>
</comment>
<evidence type="ECO:0000259" key="5">
    <source>
        <dbReference type="PROSITE" id="PS50842"/>
    </source>
</evidence>
<dbReference type="PANTHER" id="PTHR31692">
    <property type="entry name" value="EXPANSIN-B3"/>
    <property type="match status" value="1"/>
</dbReference>
<dbReference type="GO" id="GO:0009653">
    <property type="term" value="P:anatomical structure morphogenesis"/>
    <property type="evidence" value="ECO:0007669"/>
    <property type="project" value="UniProtKB-ARBA"/>
</dbReference>